<evidence type="ECO:0000256" key="7">
    <source>
        <dbReference type="SAM" id="SignalP"/>
    </source>
</evidence>
<feature type="compositionally biased region" description="Basic and acidic residues" evidence="6">
    <location>
        <begin position="453"/>
        <end position="463"/>
    </location>
</feature>
<sequence length="463" mass="49982">MAGRWVKVLLGLSALAAITVDGACPNKCSGHGSCGANDVCTCEQNWINADCSARQCPFTRAWQDTASYDNDAHYYAECGNRGICDRSTGICQCDETFVGAGCTRLKCPSDCSGHGKCMYIEDLAVSPDKRVGGNPDFTTFTSWDREKIQGCRCDPGWEGHACSRRVCPKGDDPLTTGQFDMHQGISLTHAAVIKFVIRYADPYGNVWTTSEITSGLPTDDATTCANIETALRRIPNFALSSRVLNSNELVVAPGGVAVYTRKGPTTGTVAATVADDSSTTNCIVSFPAAPGTTGLQHLLEVDVTPYTAAVVEIDENDLEEKFVKGGGNGGQKINKVRNSVFLKHIPTGLFVQCQKTRSLDDNRRVARKLLHTKLDDFVNGTASTRNAKIQLAQKKKAKKKAKSRQKHLSAAAKRFSSGSEGRVTPPHLDDEADDSDDFDDEGDVDTSDEDDYQTGKEPRDGSI</sequence>
<dbReference type="InterPro" id="IPR052405">
    <property type="entry name" value="Mito_Transl_Release_Factor"/>
</dbReference>
<dbReference type="GO" id="GO:0005739">
    <property type="term" value="C:mitochondrion"/>
    <property type="evidence" value="ECO:0007669"/>
    <property type="project" value="UniProtKB-SubCell"/>
</dbReference>
<keyword evidence="3" id="KW-0809">Transit peptide</keyword>
<comment type="caution">
    <text evidence="9">The sequence shown here is derived from an EMBL/GenBank/DDBJ whole genome shotgun (WGS) entry which is preliminary data.</text>
</comment>
<feature type="compositionally biased region" description="Acidic residues" evidence="6">
    <location>
        <begin position="430"/>
        <end position="452"/>
    </location>
</feature>
<dbReference type="VEuPathDB" id="FungiDB:H310_01613"/>
<dbReference type="Gene3D" id="3.30.160.20">
    <property type="match status" value="1"/>
</dbReference>
<evidence type="ECO:0000256" key="5">
    <source>
        <dbReference type="ARBA" id="ARBA00023157"/>
    </source>
</evidence>
<dbReference type="PROSITE" id="PS00022">
    <property type="entry name" value="EGF_1"/>
    <property type="match status" value="1"/>
</dbReference>
<feature type="region of interest" description="Disordered" evidence="6">
    <location>
        <begin position="396"/>
        <end position="463"/>
    </location>
</feature>
<comment type="similarity">
    <text evidence="2">Belongs to the prokaryotic/mitochondrial release factor family.</text>
</comment>
<name>A0A3R6YGW2_9STRA</name>
<evidence type="ECO:0000256" key="6">
    <source>
        <dbReference type="SAM" id="MobiDB-lite"/>
    </source>
</evidence>
<evidence type="ECO:0000259" key="8">
    <source>
        <dbReference type="PROSITE" id="PS00022"/>
    </source>
</evidence>
<gene>
    <name evidence="9" type="ORF">DYB32_000367</name>
</gene>
<dbReference type="InterPro" id="IPR000352">
    <property type="entry name" value="Pep_chain_release_fac_I"/>
</dbReference>
<dbReference type="EMBL" id="QUSY01000008">
    <property type="protein sequence ID" value="RHY35151.1"/>
    <property type="molecule type" value="Genomic_DNA"/>
</dbReference>
<keyword evidence="4" id="KW-0496">Mitochondrion</keyword>
<evidence type="ECO:0000313" key="9">
    <source>
        <dbReference type="EMBL" id="RHY35151.1"/>
    </source>
</evidence>
<dbReference type="SUPFAM" id="SSF75620">
    <property type="entry name" value="Release factor"/>
    <property type="match status" value="1"/>
</dbReference>
<dbReference type="Gene3D" id="2.10.25.10">
    <property type="entry name" value="Laminin"/>
    <property type="match status" value="1"/>
</dbReference>
<reference evidence="9 10" key="1">
    <citation type="submission" date="2018-08" db="EMBL/GenBank/DDBJ databases">
        <title>Aphanomyces genome sequencing and annotation.</title>
        <authorList>
            <person name="Minardi D."/>
            <person name="Oidtmann B."/>
            <person name="Van Der Giezen M."/>
            <person name="Studholme D.J."/>
        </authorList>
    </citation>
    <scope>NUCLEOTIDE SEQUENCE [LARGE SCALE GENOMIC DNA]</scope>
    <source>
        <strain evidence="9 10">NJM0002</strain>
    </source>
</reference>
<dbReference type="InterPro" id="IPR045853">
    <property type="entry name" value="Pep_chain_release_fac_I_sf"/>
</dbReference>
<dbReference type="GO" id="GO:0003747">
    <property type="term" value="F:translation release factor activity"/>
    <property type="evidence" value="ECO:0007669"/>
    <property type="project" value="InterPro"/>
</dbReference>
<dbReference type="Pfam" id="PF07974">
    <property type="entry name" value="EGF_2"/>
    <property type="match status" value="1"/>
</dbReference>
<feature type="signal peptide" evidence="7">
    <location>
        <begin position="1"/>
        <end position="22"/>
    </location>
</feature>
<dbReference type="InterPro" id="IPR000742">
    <property type="entry name" value="EGF"/>
</dbReference>
<evidence type="ECO:0000256" key="1">
    <source>
        <dbReference type="ARBA" id="ARBA00004173"/>
    </source>
</evidence>
<evidence type="ECO:0000256" key="3">
    <source>
        <dbReference type="ARBA" id="ARBA00022946"/>
    </source>
</evidence>
<keyword evidence="7" id="KW-0732">Signal</keyword>
<feature type="chain" id="PRO_5018712597" description="EGF-like domain-containing protein" evidence="7">
    <location>
        <begin position="23"/>
        <end position="463"/>
    </location>
</feature>
<evidence type="ECO:0000256" key="4">
    <source>
        <dbReference type="ARBA" id="ARBA00023128"/>
    </source>
</evidence>
<feature type="compositionally biased region" description="Basic residues" evidence="6">
    <location>
        <begin position="396"/>
        <end position="407"/>
    </location>
</feature>
<dbReference type="PANTHER" id="PTHR46203:SF1">
    <property type="entry name" value="MITOCHONDRIAL TRANSLATION RELEASE FACTOR IN RESCUE"/>
    <property type="match status" value="1"/>
</dbReference>
<dbReference type="AlphaFoldDB" id="A0A3R6YGW2"/>
<keyword evidence="5" id="KW-1015">Disulfide bond</keyword>
<dbReference type="Pfam" id="PF00472">
    <property type="entry name" value="RF-1"/>
    <property type="match status" value="1"/>
</dbReference>
<organism evidence="9 10">
    <name type="scientific">Aphanomyces invadans</name>
    <dbReference type="NCBI Taxonomy" id="157072"/>
    <lineage>
        <taxon>Eukaryota</taxon>
        <taxon>Sar</taxon>
        <taxon>Stramenopiles</taxon>
        <taxon>Oomycota</taxon>
        <taxon>Saprolegniomycetes</taxon>
        <taxon>Saprolegniales</taxon>
        <taxon>Verrucalvaceae</taxon>
        <taxon>Aphanomyces</taxon>
    </lineage>
</organism>
<dbReference type="PANTHER" id="PTHR46203">
    <property type="entry name" value="PROBABLE PEPTIDE CHAIN RELEASE FACTOR C12ORF65"/>
    <property type="match status" value="1"/>
</dbReference>
<keyword evidence="10" id="KW-1185">Reference proteome</keyword>
<feature type="domain" description="EGF-like" evidence="8">
    <location>
        <begin position="91"/>
        <end position="102"/>
    </location>
</feature>
<evidence type="ECO:0000256" key="2">
    <source>
        <dbReference type="ARBA" id="ARBA00010835"/>
    </source>
</evidence>
<dbReference type="Gene3D" id="2.60.120.260">
    <property type="entry name" value="Galactose-binding domain-like"/>
    <property type="match status" value="1"/>
</dbReference>
<evidence type="ECO:0000313" key="10">
    <source>
        <dbReference type="Proteomes" id="UP000285060"/>
    </source>
</evidence>
<dbReference type="InterPro" id="IPR013111">
    <property type="entry name" value="EGF_extracell"/>
</dbReference>
<protein>
    <recommendedName>
        <fullName evidence="8">EGF-like domain-containing protein</fullName>
    </recommendedName>
</protein>
<dbReference type="Proteomes" id="UP000285060">
    <property type="component" value="Unassembled WGS sequence"/>
</dbReference>
<accession>A0A3R6YGW2</accession>
<proteinExistence type="inferred from homology"/>
<comment type="subcellular location">
    <subcellularLocation>
        <location evidence="1">Mitochondrion</location>
    </subcellularLocation>
</comment>